<name>A0AAW2ILG5_9LAMI</name>
<sequence>MLIYVEGAVGEGVGEKNVVGEGAGEEDVVGKGTGEGDAVGKGDAVSEGDGQGDKDILVDSDYEIEGDKNEEQVKEPGRVEEQIVRETSESSGESSDEEEDDVVENDGDLDEHRDSDVGRKFKSDPKRCVKGFRLDIINDLRVNVSRHQAYRAKKAALKEIEGSPEWQYARLWDYADEVRKTNLGSTVLVGTEQIEGEERFNRFYMCFGALKAGFRAGCRPIIGVDGCHLKGPHGGILLTAVGVDPNNNLFPIAYAVGISFQNCIVECSKSMHSSEWKMRMQEMKKISESAHDWFNDKPAVQWSRSHFSETSQCDMLLNNVCETFNYCIIDAREKPILTMLEWIREYIMRRMQENRDRSNTKWKEKLCPKIQQILQKHASKVADCMPIKADDLHYKFLVLMGANTVLILEQKVVVVGSGNCQGYHANMLAVQFIIKSKIL</sequence>
<evidence type="ECO:0000256" key="1">
    <source>
        <dbReference type="SAM" id="MobiDB-lite"/>
    </source>
</evidence>
<proteinExistence type="predicted"/>
<reference evidence="2" key="2">
    <citation type="journal article" date="2024" name="Plant">
        <title>Genomic evolution and insights into agronomic trait innovations of Sesamum species.</title>
        <authorList>
            <person name="Miao H."/>
            <person name="Wang L."/>
            <person name="Qu L."/>
            <person name="Liu H."/>
            <person name="Sun Y."/>
            <person name="Le M."/>
            <person name="Wang Q."/>
            <person name="Wei S."/>
            <person name="Zheng Y."/>
            <person name="Lin W."/>
            <person name="Duan Y."/>
            <person name="Cao H."/>
            <person name="Xiong S."/>
            <person name="Wang X."/>
            <person name="Wei L."/>
            <person name="Li C."/>
            <person name="Ma Q."/>
            <person name="Ju M."/>
            <person name="Zhao R."/>
            <person name="Li G."/>
            <person name="Mu C."/>
            <person name="Tian Q."/>
            <person name="Mei H."/>
            <person name="Zhang T."/>
            <person name="Gao T."/>
            <person name="Zhang H."/>
        </authorList>
    </citation>
    <scope>NUCLEOTIDE SEQUENCE</scope>
    <source>
        <strain evidence="2">G01</strain>
    </source>
</reference>
<feature type="compositionally biased region" description="Basic and acidic residues" evidence="1">
    <location>
        <begin position="110"/>
        <end position="120"/>
    </location>
</feature>
<evidence type="ECO:0000313" key="2">
    <source>
        <dbReference type="EMBL" id="KAL0282812.1"/>
    </source>
</evidence>
<dbReference type="AlphaFoldDB" id="A0AAW2ILG5"/>
<organism evidence="2">
    <name type="scientific">Sesamum angustifolium</name>
    <dbReference type="NCBI Taxonomy" id="2727405"/>
    <lineage>
        <taxon>Eukaryota</taxon>
        <taxon>Viridiplantae</taxon>
        <taxon>Streptophyta</taxon>
        <taxon>Embryophyta</taxon>
        <taxon>Tracheophyta</taxon>
        <taxon>Spermatophyta</taxon>
        <taxon>Magnoliopsida</taxon>
        <taxon>eudicotyledons</taxon>
        <taxon>Gunneridae</taxon>
        <taxon>Pentapetalae</taxon>
        <taxon>asterids</taxon>
        <taxon>lamiids</taxon>
        <taxon>Lamiales</taxon>
        <taxon>Pedaliaceae</taxon>
        <taxon>Sesamum</taxon>
    </lineage>
</organism>
<evidence type="ECO:0008006" key="3">
    <source>
        <dbReference type="Google" id="ProtNLM"/>
    </source>
</evidence>
<protein>
    <recommendedName>
        <fullName evidence="3">MULE transposase domain-containing protein</fullName>
    </recommendedName>
</protein>
<feature type="region of interest" description="Disordered" evidence="1">
    <location>
        <begin position="9"/>
        <end position="120"/>
    </location>
</feature>
<feature type="compositionally biased region" description="Acidic residues" evidence="1">
    <location>
        <begin position="94"/>
        <end position="109"/>
    </location>
</feature>
<reference evidence="2" key="1">
    <citation type="submission" date="2020-06" db="EMBL/GenBank/DDBJ databases">
        <authorList>
            <person name="Li T."/>
            <person name="Hu X."/>
            <person name="Zhang T."/>
            <person name="Song X."/>
            <person name="Zhang H."/>
            <person name="Dai N."/>
            <person name="Sheng W."/>
            <person name="Hou X."/>
            <person name="Wei L."/>
        </authorList>
    </citation>
    <scope>NUCLEOTIDE SEQUENCE</scope>
    <source>
        <strain evidence="2">G01</strain>
        <tissue evidence="2">Leaf</tissue>
    </source>
</reference>
<dbReference type="PANTHER" id="PTHR31973:SF187">
    <property type="entry name" value="MUTATOR TRANSPOSASE MUDRA PROTEIN"/>
    <property type="match status" value="1"/>
</dbReference>
<dbReference type="PANTHER" id="PTHR31973">
    <property type="entry name" value="POLYPROTEIN, PUTATIVE-RELATED"/>
    <property type="match status" value="1"/>
</dbReference>
<dbReference type="EMBL" id="JACGWK010001785">
    <property type="protein sequence ID" value="KAL0282812.1"/>
    <property type="molecule type" value="Genomic_DNA"/>
</dbReference>
<accession>A0AAW2ILG5</accession>
<feature type="compositionally biased region" description="Basic and acidic residues" evidence="1">
    <location>
        <begin position="65"/>
        <end position="88"/>
    </location>
</feature>
<comment type="caution">
    <text evidence="2">The sequence shown here is derived from an EMBL/GenBank/DDBJ whole genome shotgun (WGS) entry which is preliminary data.</text>
</comment>
<gene>
    <name evidence="2" type="ORF">Sangu_2927600</name>
</gene>